<accession>A0ABP2Y4V8</accession>
<protein>
    <submittedName>
        <fullName evidence="1">Uncharacterized protein</fullName>
    </submittedName>
</protein>
<organism evidence="1 2">
    <name type="scientific">Prevotella disiens JCM 6334 = ATCC 29426</name>
    <dbReference type="NCBI Taxonomy" id="1235811"/>
    <lineage>
        <taxon>Bacteria</taxon>
        <taxon>Pseudomonadati</taxon>
        <taxon>Bacteroidota</taxon>
        <taxon>Bacteroidia</taxon>
        <taxon>Bacteroidales</taxon>
        <taxon>Prevotellaceae</taxon>
        <taxon>Prevotella</taxon>
    </lineage>
</organism>
<proteinExistence type="predicted"/>
<evidence type="ECO:0000313" key="2">
    <source>
        <dbReference type="Proteomes" id="UP000016660"/>
    </source>
</evidence>
<reference evidence="1 2" key="1">
    <citation type="submission" date="2013-06" db="EMBL/GenBank/DDBJ databases">
        <authorList>
            <person name="Weinstock G."/>
            <person name="Sodergren E."/>
            <person name="Lobos E.A."/>
            <person name="Fulton L."/>
            <person name="Fulton R."/>
            <person name="Courtney L."/>
            <person name="Fronick C."/>
            <person name="O'Laughlin M."/>
            <person name="Godfrey J."/>
            <person name="Wilson R.M."/>
            <person name="Miner T."/>
            <person name="Farmer C."/>
            <person name="Delehaunty K."/>
            <person name="Cordes M."/>
            <person name="Minx P."/>
            <person name="Tomlinson C."/>
            <person name="Chen J."/>
            <person name="Wollam A."/>
            <person name="Pepin K.H."/>
            <person name="Bhonagiri V."/>
            <person name="Zhang X."/>
            <person name="Warren W."/>
            <person name="Mitreva M."/>
            <person name="Mardis E.R."/>
            <person name="Wilson R.K."/>
        </authorList>
    </citation>
    <scope>NUCLEOTIDE SEQUENCE [LARGE SCALE GENOMIC DNA]</scope>
    <source>
        <strain evidence="1 2">ATCC 29426</strain>
    </source>
</reference>
<dbReference type="Proteomes" id="UP000016660">
    <property type="component" value="Unassembled WGS sequence"/>
</dbReference>
<dbReference type="EMBL" id="AWUY01000214">
    <property type="protein sequence ID" value="ERJ74418.1"/>
    <property type="molecule type" value="Genomic_DNA"/>
</dbReference>
<sequence length="111" mass="13111">MVKALKVRDGSPLDVPIMLFGWDKAEDMHVYRGEKSKEDKEKRKTDELIGVVKEAFRNSFKLTYQELCEVLMREMEIKERTAKKYIAYMKEQRILAQDTNGNYQKGELCRT</sequence>
<comment type="caution">
    <text evidence="1">The sequence shown here is derived from an EMBL/GenBank/DDBJ whole genome shotgun (WGS) entry which is preliminary data.</text>
</comment>
<gene>
    <name evidence="1" type="ORF">HMPREF0653_02208</name>
</gene>
<keyword evidence="2" id="KW-1185">Reference proteome</keyword>
<evidence type="ECO:0000313" key="1">
    <source>
        <dbReference type="EMBL" id="ERJ74418.1"/>
    </source>
</evidence>
<name>A0ABP2Y4V8_9BACT</name>